<evidence type="ECO:0000256" key="2">
    <source>
        <dbReference type="ARBA" id="ARBA00022525"/>
    </source>
</evidence>
<dbReference type="STRING" id="1144275.COCOR_04925"/>
<keyword evidence="3" id="KW-0732">Signal</keyword>
<dbReference type="Proteomes" id="UP000007587">
    <property type="component" value="Chromosome"/>
</dbReference>
<dbReference type="NCBIfam" id="NF033679">
    <property type="entry name" value="DNRLRE_dom"/>
    <property type="match status" value="1"/>
</dbReference>
<evidence type="ECO:0000259" key="4">
    <source>
        <dbReference type="Pfam" id="PF24517"/>
    </source>
</evidence>
<dbReference type="OrthoDB" id="5525679at2"/>
<gene>
    <name evidence="5" type="ordered locus">COCOR_04925</name>
</gene>
<keyword evidence="6" id="KW-1185">Reference proteome</keyword>
<sequence length="194" mass="20567">MQGRAVRWGLRSLGWLSALVLCTHCGEAVEQEQSGPEPAARQTPLQAACPSETLYETFGSAREGDAYMDAARPTTNFGDAPLLLVDGSPQQASYVKFSVTNDDASFPIVGARLRLGVVDGSTDGPAVYRTSTGWNEDTLTWNTRPAPLGDPLGDLGSVESNSWVEYDVSAAVRSSGEYAFALLPTGGNGVDFDT</sequence>
<organism evidence="5 6">
    <name type="scientific">Corallococcus coralloides (strain ATCC 25202 / DSM 2259 / NBRC 100086 / M2)</name>
    <name type="common">Myxococcus coralloides</name>
    <dbReference type="NCBI Taxonomy" id="1144275"/>
    <lineage>
        <taxon>Bacteria</taxon>
        <taxon>Pseudomonadati</taxon>
        <taxon>Myxococcota</taxon>
        <taxon>Myxococcia</taxon>
        <taxon>Myxococcales</taxon>
        <taxon>Cystobacterineae</taxon>
        <taxon>Myxococcaceae</taxon>
        <taxon>Corallococcus</taxon>
    </lineage>
</organism>
<dbReference type="KEGG" id="ccx:COCOR_04925"/>
<dbReference type="EMBL" id="CP003389">
    <property type="protein sequence ID" value="AFE06102.1"/>
    <property type="molecule type" value="Genomic_DNA"/>
</dbReference>
<dbReference type="Pfam" id="PF24517">
    <property type="entry name" value="CBM96"/>
    <property type="match status" value="1"/>
</dbReference>
<dbReference type="InParanoid" id="H8MNJ6"/>
<evidence type="ECO:0000256" key="1">
    <source>
        <dbReference type="ARBA" id="ARBA00004613"/>
    </source>
</evidence>
<evidence type="ECO:0000313" key="6">
    <source>
        <dbReference type="Proteomes" id="UP000007587"/>
    </source>
</evidence>
<name>H8MNJ6_CORCM</name>
<keyword evidence="2" id="KW-0964">Secreted</keyword>
<protein>
    <recommendedName>
        <fullName evidence="4">Carbohydrate-binding module family 96 domain-containing protein</fullName>
    </recommendedName>
</protein>
<reference evidence="6" key="2">
    <citation type="submission" date="2012-03" db="EMBL/GenBank/DDBJ databases">
        <title>Genome sequence of the fruiting myxobacterium Corallococcus coralloides DSM 2259.</title>
        <authorList>
            <person name="Huntley S."/>
            <person name="Zhang Y."/>
            <person name="Treuner-Lange A."/>
            <person name="Sensen C.W."/>
            <person name="Sogaard-Andersen L."/>
        </authorList>
    </citation>
    <scope>NUCLEOTIDE SEQUENCE [LARGE SCALE GENOMIC DNA]</scope>
    <source>
        <strain evidence="6">ATCC 25202 / DSM 2259 / NBRC 100086 / M2</strain>
    </source>
</reference>
<evidence type="ECO:0000256" key="3">
    <source>
        <dbReference type="ARBA" id="ARBA00022729"/>
    </source>
</evidence>
<reference evidence="5 6" key="1">
    <citation type="journal article" date="2012" name="J. Bacteriol.">
        <title>Complete Genome Sequence of the Fruiting Myxobacterium Corallococcus coralloides DSM 2259.</title>
        <authorList>
            <person name="Huntley S."/>
            <person name="Zhang Y."/>
            <person name="Treuner-Lange A."/>
            <person name="Kneip S."/>
            <person name="Sensen C.W."/>
            <person name="Sogaard-Andersen L."/>
        </authorList>
    </citation>
    <scope>NUCLEOTIDE SEQUENCE [LARGE SCALE GENOMIC DNA]</scope>
    <source>
        <strain evidence="6">ATCC 25202 / DSM 2259 / NBRC 100086 / M2</strain>
    </source>
</reference>
<dbReference type="RefSeq" id="WP_014397726.1">
    <property type="nucleotide sequence ID" value="NC_017030.1"/>
</dbReference>
<evidence type="ECO:0000313" key="5">
    <source>
        <dbReference type="EMBL" id="AFE06102.1"/>
    </source>
</evidence>
<feature type="domain" description="Carbohydrate-binding module family 96" evidence="4">
    <location>
        <begin position="61"/>
        <end position="193"/>
    </location>
</feature>
<dbReference type="GO" id="GO:0005576">
    <property type="term" value="C:extracellular region"/>
    <property type="evidence" value="ECO:0007669"/>
    <property type="project" value="UniProtKB-SubCell"/>
</dbReference>
<proteinExistence type="predicted"/>
<dbReference type="InterPro" id="IPR055372">
    <property type="entry name" value="CBM96"/>
</dbReference>
<dbReference type="HOGENOM" id="CLU_1400425_0_0_7"/>
<comment type="subcellular location">
    <subcellularLocation>
        <location evidence="1">Secreted</location>
    </subcellularLocation>
</comment>
<dbReference type="AlphaFoldDB" id="H8MNJ6"/>
<dbReference type="eggNOG" id="COG1409">
    <property type="taxonomic scope" value="Bacteria"/>
</dbReference>
<accession>H8MNJ6</accession>